<evidence type="ECO:0000256" key="1">
    <source>
        <dbReference type="ARBA" id="ARBA00000624"/>
    </source>
</evidence>
<evidence type="ECO:0000313" key="19">
    <source>
        <dbReference type="Proteomes" id="UP000058636"/>
    </source>
</evidence>
<accession>A0A101ERY7</accession>
<evidence type="ECO:0000256" key="12">
    <source>
        <dbReference type="ARBA" id="ARBA00023027"/>
    </source>
</evidence>
<keyword evidence="13 15" id="KW-0464">Manganese</keyword>
<feature type="site" description="Important for catalysis" evidence="15">
    <location>
        <position position="187"/>
    </location>
</feature>
<feature type="binding site" evidence="15">
    <location>
        <position position="105"/>
    </location>
    <ligand>
        <name>substrate</name>
    </ligand>
</feature>
<sequence length="354" mass="39180">MKIAVLPGDGIGPEVVREALKVLEVVEKKTGKTFEKVFGHIGGDAIDKFGEPLPEETKKICLEADAIFLGSVGGPKWDDLPPEKRPEIGGLLALRKMLNLYANIRPIKVYRSLVHVSPLKEKVIGSGVDLVTVRELSYGVYYGQPRGLDEEKGFDTMIYDRKTVERIARTAFEIAKNRRKKVTSVDKANVLYSSMLWRKVVNEVAREYPDVELTHMYVDNAAMQLILKPSQFDVILTTNMFGDILSDESAALPGSLGLLPSASFGDKNLYEPAGGSAPDIAGKNIANPIAQILSLAMMLEHSFGMVEEARKIERAVELVIEEGYRTRDIAEDPEKAVSTSQMGDLICKKLEEIW</sequence>
<feature type="binding site" evidence="15">
    <location>
        <position position="95"/>
    </location>
    <ligand>
        <name>substrate</name>
    </ligand>
</feature>
<comment type="cofactor">
    <cofactor evidence="2">
        <name>Mn(2+)</name>
        <dbReference type="ChEBI" id="CHEBI:29035"/>
    </cofactor>
</comment>
<comment type="function">
    <text evidence="15 16">Catalyzes the oxidation of 3-carboxy-2-hydroxy-4-methylpentanoate (3-isopropylmalate) to 3-carboxy-4-methyl-2-oxopentanoate. The product decarboxylates to 4-methyl-2 oxopentanoate.</text>
</comment>
<dbReference type="OMA" id="EYDLGAR"/>
<feature type="binding site" evidence="15">
    <location>
        <position position="243"/>
    </location>
    <ligand>
        <name>Mg(2+)</name>
        <dbReference type="ChEBI" id="CHEBI:18420"/>
    </ligand>
</feature>
<evidence type="ECO:0000256" key="8">
    <source>
        <dbReference type="ARBA" id="ARBA00022605"/>
    </source>
</evidence>
<comment type="catalytic activity">
    <reaction evidence="1 15 16">
        <text>(2R,3S)-3-isopropylmalate + NAD(+) = 4-methyl-2-oxopentanoate + CO2 + NADH</text>
        <dbReference type="Rhea" id="RHEA:32271"/>
        <dbReference type="ChEBI" id="CHEBI:16526"/>
        <dbReference type="ChEBI" id="CHEBI:17865"/>
        <dbReference type="ChEBI" id="CHEBI:35121"/>
        <dbReference type="ChEBI" id="CHEBI:57540"/>
        <dbReference type="ChEBI" id="CHEBI:57945"/>
        <dbReference type="EC" id="1.1.1.85"/>
    </reaction>
</comment>
<dbReference type="RefSeq" id="WP_011943025.1">
    <property type="nucleotide sequence ID" value="NZ_DAITJQ010000003.1"/>
</dbReference>
<feature type="binding site" evidence="15">
    <location>
        <position position="219"/>
    </location>
    <ligand>
        <name>Mg(2+)</name>
        <dbReference type="ChEBI" id="CHEBI:18420"/>
    </ligand>
</feature>
<feature type="binding site" evidence="15">
    <location>
        <position position="219"/>
    </location>
    <ligand>
        <name>substrate</name>
    </ligand>
</feature>
<proteinExistence type="inferred from homology"/>
<feature type="site" description="Important for catalysis" evidence="15">
    <location>
        <position position="141"/>
    </location>
</feature>
<dbReference type="PANTHER" id="PTHR42979">
    <property type="entry name" value="3-ISOPROPYLMALATE DEHYDROGENASE"/>
    <property type="match status" value="1"/>
</dbReference>
<dbReference type="FunFam" id="3.40.718.10:FF:000006">
    <property type="entry name" value="3-isopropylmalate dehydrogenase"/>
    <property type="match status" value="1"/>
</dbReference>
<evidence type="ECO:0000256" key="6">
    <source>
        <dbReference type="ARBA" id="ARBA00011738"/>
    </source>
</evidence>
<dbReference type="GO" id="GO:0005829">
    <property type="term" value="C:cytosol"/>
    <property type="evidence" value="ECO:0007669"/>
    <property type="project" value="TreeGrafter"/>
</dbReference>
<gene>
    <name evidence="15" type="primary">leuB</name>
    <name evidence="18" type="ORF">XD57_0205</name>
</gene>
<dbReference type="EMBL" id="LGFG01000008">
    <property type="protein sequence ID" value="KUK23705.1"/>
    <property type="molecule type" value="Genomic_DNA"/>
</dbReference>
<evidence type="ECO:0000256" key="5">
    <source>
        <dbReference type="ARBA" id="ARBA00008319"/>
    </source>
</evidence>
<feature type="domain" description="Isopropylmalate dehydrogenase-like" evidence="17">
    <location>
        <begin position="2"/>
        <end position="346"/>
    </location>
</feature>
<name>A0A101ERY7_9THEM</name>
<keyword evidence="12 15" id="KW-0520">NAD</keyword>
<evidence type="ECO:0000256" key="13">
    <source>
        <dbReference type="ARBA" id="ARBA00023211"/>
    </source>
</evidence>
<evidence type="ECO:0000256" key="4">
    <source>
        <dbReference type="ARBA" id="ARBA00004762"/>
    </source>
</evidence>
<keyword evidence="10 15" id="KW-0460">Magnesium</keyword>
<dbReference type="PATRIC" id="fig|93930.3.peg.854"/>
<keyword evidence="11 15" id="KW-0560">Oxidoreductase</keyword>
<dbReference type="InterPro" id="IPR024084">
    <property type="entry name" value="IsoPropMal-DH-like_dom"/>
</dbReference>
<evidence type="ECO:0000256" key="9">
    <source>
        <dbReference type="ARBA" id="ARBA00022723"/>
    </source>
</evidence>
<dbReference type="GO" id="GO:0000287">
    <property type="term" value="F:magnesium ion binding"/>
    <property type="evidence" value="ECO:0007669"/>
    <property type="project" value="InterPro"/>
</dbReference>
<evidence type="ECO:0000256" key="16">
    <source>
        <dbReference type="RuleBase" id="RU004445"/>
    </source>
</evidence>
<evidence type="ECO:0000259" key="17">
    <source>
        <dbReference type="SMART" id="SM01329"/>
    </source>
</evidence>
<organism evidence="18 19">
    <name type="scientific">Thermotoga petrophila</name>
    <dbReference type="NCBI Taxonomy" id="93929"/>
    <lineage>
        <taxon>Bacteria</taxon>
        <taxon>Thermotogati</taxon>
        <taxon>Thermotogota</taxon>
        <taxon>Thermotogae</taxon>
        <taxon>Thermotogales</taxon>
        <taxon>Thermotogaceae</taxon>
        <taxon>Thermotoga</taxon>
    </lineage>
</organism>
<protein>
    <recommendedName>
        <fullName evidence="15">3-isopropylmalate dehydrogenase</fullName>
        <ecNumber evidence="15">1.1.1.85</ecNumber>
    </recommendedName>
    <alternativeName>
        <fullName evidence="15">3-IPM-DH</fullName>
    </alternativeName>
    <alternativeName>
        <fullName evidence="15">Beta-IPM dehydrogenase</fullName>
        <shortName evidence="15">IMDH</shortName>
    </alternativeName>
</protein>
<evidence type="ECO:0000256" key="14">
    <source>
        <dbReference type="ARBA" id="ARBA00023304"/>
    </source>
</evidence>
<dbReference type="AlphaFoldDB" id="A0A101ERY7"/>
<dbReference type="UniPathway" id="UPA00048">
    <property type="reaction ID" value="UER00072"/>
</dbReference>
<dbReference type="GO" id="GO:0009098">
    <property type="term" value="P:L-leucine biosynthetic process"/>
    <property type="evidence" value="ECO:0007669"/>
    <property type="project" value="UniProtKB-UniRule"/>
</dbReference>
<keyword evidence="9 15" id="KW-0479">Metal-binding</keyword>
<evidence type="ECO:0000256" key="2">
    <source>
        <dbReference type="ARBA" id="ARBA00001936"/>
    </source>
</evidence>
<dbReference type="InterPro" id="IPR004429">
    <property type="entry name" value="Isopropylmalate_DH"/>
</dbReference>
<evidence type="ECO:0000256" key="11">
    <source>
        <dbReference type="ARBA" id="ARBA00023002"/>
    </source>
</evidence>
<comment type="pathway">
    <text evidence="4 15 16">Amino-acid biosynthesis; L-leucine biosynthesis; L-leucine from 3-methyl-2-oxobutanoate: step 3/4.</text>
</comment>
<evidence type="ECO:0000256" key="10">
    <source>
        <dbReference type="ARBA" id="ARBA00022842"/>
    </source>
</evidence>
<feature type="binding site" evidence="15">
    <location>
        <position position="247"/>
    </location>
    <ligand>
        <name>Mg(2+)</name>
        <dbReference type="ChEBI" id="CHEBI:18420"/>
    </ligand>
</feature>
<dbReference type="PANTHER" id="PTHR42979:SF1">
    <property type="entry name" value="3-ISOPROPYLMALATE DEHYDROGENASE"/>
    <property type="match status" value="1"/>
</dbReference>
<comment type="caution">
    <text evidence="18">The sequence shown here is derived from an EMBL/GenBank/DDBJ whole genome shotgun (WGS) entry which is preliminary data.</text>
</comment>
<keyword evidence="7 15" id="KW-0432">Leucine biosynthesis</keyword>
<reference evidence="18 19" key="1">
    <citation type="journal article" date="2015" name="MBio">
        <title>Genome-Resolved Metagenomic Analysis Reveals Roles for Candidate Phyla and Other Microbial Community Members in Biogeochemical Transformations in Oil Reservoirs.</title>
        <authorList>
            <person name="Hu P."/>
            <person name="Tom L."/>
            <person name="Singh A."/>
            <person name="Thomas B.C."/>
            <person name="Baker B.J."/>
            <person name="Piceno Y.M."/>
            <person name="Andersen G.L."/>
            <person name="Banfield J.F."/>
        </authorList>
    </citation>
    <scope>NUCLEOTIDE SEQUENCE [LARGE SCALE GENOMIC DNA]</scope>
    <source>
        <strain evidence="18">46_26</strain>
    </source>
</reference>
<dbReference type="HAMAP" id="MF_01033">
    <property type="entry name" value="LeuB_type1"/>
    <property type="match status" value="1"/>
</dbReference>
<dbReference type="Proteomes" id="UP000058636">
    <property type="component" value="Unassembled WGS sequence"/>
</dbReference>
<evidence type="ECO:0000256" key="15">
    <source>
        <dbReference type="HAMAP-Rule" id="MF_01033"/>
    </source>
</evidence>
<keyword evidence="8 15" id="KW-0028">Amino-acid biosynthesis</keyword>
<dbReference type="GO" id="GO:0003862">
    <property type="term" value="F:3-isopropylmalate dehydrogenase activity"/>
    <property type="evidence" value="ECO:0007669"/>
    <property type="project" value="UniProtKB-UniRule"/>
</dbReference>
<dbReference type="SMART" id="SM01329">
    <property type="entry name" value="Iso_dh"/>
    <property type="match status" value="1"/>
</dbReference>
<keyword evidence="15" id="KW-0963">Cytoplasm</keyword>
<evidence type="ECO:0000256" key="7">
    <source>
        <dbReference type="ARBA" id="ARBA00022430"/>
    </source>
</evidence>
<keyword evidence="14 15" id="KW-0100">Branched-chain amino acid biosynthesis</keyword>
<feature type="binding site" evidence="15">
    <location>
        <begin position="74"/>
        <end position="87"/>
    </location>
    <ligand>
        <name>NAD(+)</name>
        <dbReference type="ChEBI" id="CHEBI:57540"/>
    </ligand>
</feature>
<feature type="binding site" evidence="15">
    <location>
        <begin position="275"/>
        <end position="287"/>
    </location>
    <ligand>
        <name>NAD(+)</name>
        <dbReference type="ChEBI" id="CHEBI:57540"/>
    </ligand>
</feature>
<dbReference type="SUPFAM" id="SSF53659">
    <property type="entry name" value="Isocitrate/Isopropylmalate dehydrogenase-like"/>
    <property type="match status" value="1"/>
</dbReference>
<comment type="cofactor">
    <cofactor evidence="15 16">
        <name>Mg(2+)</name>
        <dbReference type="ChEBI" id="CHEBI:18420"/>
    </cofactor>
    <cofactor evidence="15 16">
        <name>Mn(2+)</name>
        <dbReference type="ChEBI" id="CHEBI:29035"/>
    </cofactor>
    <text evidence="15 16">Binds 1 Mg(2+) or Mn(2+) ion per subunit.</text>
</comment>
<dbReference type="GO" id="GO:0051287">
    <property type="term" value="F:NAD binding"/>
    <property type="evidence" value="ECO:0007669"/>
    <property type="project" value="InterPro"/>
</dbReference>
<evidence type="ECO:0000313" key="18">
    <source>
        <dbReference type="EMBL" id="KUK23705.1"/>
    </source>
</evidence>
<comment type="similarity">
    <text evidence="5 15">Belongs to the isocitrate and isopropylmalate dehydrogenases family. LeuB type 1 subfamily.</text>
</comment>
<dbReference type="EC" id="1.1.1.85" evidence="15"/>
<evidence type="ECO:0000256" key="3">
    <source>
        <dbReference type="ARBA" id="ARBA00004496"/>
    </source>
</evidence>
<dbReference type="InterPro" id="IPR019818">
    <property type="entry name" value="IsoCit/isopropylmalate_DH_CS"/>
</dbReference>
<comment type="subunit">
    <text evidence="6 15 16">Homodimer.</text>
</comment>
<dbReference type="Pfam" id="PF00180">
    <property type="entry name" value="Iso_dh"/>
    <property type="match status" value="1"/>
</dbReference>
<dbReference type="PROSITE" id="PS00470">
    <property type="entry name" value="IDH_IMDH"/>
    <property type="match status" value="1"/>
</dbReference>
<comment type="subcellular location">
    <subcellularLocation>
        <location evidence="3 15">Cytoplasm</location>
    </subcellularLocation>
</comment>
<feature type="binding site" evidence="15">
    <location>
        <position position="134"/>
    </location>
    <ligand>
        <name>substrate</name>
    </ligand>
</feature>
<dbReference type="NCBIfam" id="TIGR00169">
    <property type="entry name" value="leuB"/>
    <property type="match status" value="1"/>
</dbReference>
<dbReference type="Gene3D" id="3.40.718.10">
    <property type="entry name" value="Isopropylmalate Dehydrogenase"/>
    <property type="match status" value="1"/>
</dbReference>